<evidence type="ECO:0000256" key="4">
    <source>
        <dbReference type="ARBA" id="ARBA00022786"/>
    </source>
</evidence>
<keyword evidence="3" id="KW-0645">Protease</keyword>
<reference evidence="11" key="1">
    <citation type="journal article" date="2019" name="Mol. Biol. Evol.">
        <title>Blast fungal genomes show frequent chromosomal changes, gene gains and losses, and effector gene turnover.</title>
        <authorList>
            <person name="Gomez Luciano L.B."/>
            <person name="Jason Tsai I."/>
            <person name="Chuma I."/>
            <person name="Tosa Y."/>
            <person name="Chen Y.H."/>
            <person name="Li J.Y."/>
            <person name="Li M.Y."/>
            <person name="Jade Lu M.Y."/>
            <person name="Nakayashiki H."/>
            <person name="Li W.H."/>
        </authorList>
    </citation>
    <scope>NUCLEOTIDE SEQUENCE</scope>
    <source>
        <strain evidence="11">NI907</strain>
    </source>
</reference>
<dbReference type="GeneID" id="41967380"/>
<evidence type="ECO:0000256" key="1">
    <source>
        <dbReference type="ARBA" id="ARBA00000707"/>
    </source>
</evidence>
<dbReference type="InterPro" id="IPR046541">
    <property type="entry name" value="DUF6606"/>
</dbReference>
<evidence type="ECO:0000313" key="11">
    <source>
        <dbReference type="RefSeq" id="XP_030975986.1"/>
    </source>
</evidence>
<dbReference type="EC" id="3.4.19.12" evidence="2"/>
<reference evidence="11" key="3">
    <citation type="submission" date="2025-08" db="UniProtKB">
        <authorList>
            <consortium name="RefSeq"/>
        </authorList>
    </citation>
    <scope>IDENTIFICATION</scope>
    <source>
        <strain evidence="11">NI907</strain>
    </source>
</reference>
<evidence type="ECO:0000259" key="9">
    <source>
        <dbReference type="Pfam" id="PF20255"/>
    </source>
</evidence>
<dbReference type="InterPro" id="IPR022099">
    <property type="entry name" value="DUF3638"/>
</dbReference>
<proteinExistence type="predicted"/>
<sequence length="3209" mass="361233">MLVTNTAFTYMVNHVFLPPKLPEGDDWEASHSKALQSNIMACIEKFATYVTLGNRALMRSAASMIRRMTQAQNEHGYIHCDKLEQVLDEIGENVSGEAVCINVVSQNAGVLIGRHQDSVYVESFELSPLNSAVMKSPGRLRRYFPGPAMAIELGAFRDREFQKSFAEVLHKLCHQSCPDTRPLVKKAGQLHEETRDTVDPVYVTEFMTAFLGPVTKHVDDITQGVWKNTRDEIMWHKSFMPWRRSPVWLLLRVSLQLLLGHEAASTSQAKCLYKSLMLFFTASLLMDGLFHQDLSSDMIEIMRFKVARRKHKLLAAFQGEVEEQVISFADKAMTDAARELISRQRPFVANKSPDNKLRRLESVNFVNDTVYRLKNLDEFIKSISDRTMSLDRASFCPPAYMSTFSKGSLPDLSGWSTFDIHGYTAFRLAEVEAWVSDHLDDWLSQAMISEKACSELSDLITTYERIATSVYKTNSEGRSIMVLVLIELWVACDKIATGQIPLLEQYDLCIPAGLFESFLLPFREQMARLNRVEEYLERRCRAADQLLPCILSSFGDPQSFAVRFYSQSTHHQNMLVEIESKAAKQRRAKIAELSKVQAEYRRLHNLFESENCRYVELLNKNGRPYTTHSRSCSRCSYQRQMKALNISIHEWPLPRSKMKAQATVFELCVPVPFSEWRDITTFILLDVLKCQYGKVSIGRQEQSLGTYPALSEFRAPSCADQRIGLESSTKPSARTHRVRKPVPNLEVDDVCVNNGLEYHYFDQSCSEYVTRIQVTQDLPKLCTFKLPPESKVLEKYLFRPSMCPAGPVPNAAIANQAECPPHLSIEEYKGLCSIVAGNKIQWQNILLQLAMPSVSFRRAETGCTVLQAMYQAGPPDHKKTTLRQSHSILGNAKFCAEFVVQLRLATRRIKQNWESAPALAVFISAATRILSLSSDAQVQDSCFEFLAEARQTAFDWLEKVRAKETCSVNSGEPEMELKARSAEIALICTATFDVEEPYFGRLLTDEESASILLQSCTAVQECLDHDKTNSPSDLRWKRLCHRAHRILSRLTVSGKSSALDRAIHSAWPAYSGGTGWNPVSDTAYYWLETSTESVCGRSLAVHFNLLTAELLVNGSPLSRLPSDWESHPTYRTLFGNQILDVMPSNVPGMRFSVKKAVSGYVLNLGLQSSGIGSEDEDLIISAKRLNAGPDASIYHLVPARVFRNKLPESFVTGQSHWYNDVRKSIEFCPKSSPWESLGLGTGWTLAPFDGDEWRLQTFNYQLLSPLSSTAEAVGACLQAIEDIEYMHLMLEESTGTLKIELPRLDLGFRLAPGSTGMQSVQFRGMQVDSDQSLGTLGGLASKLLLTSKSREKRAVIIPDGHVGWRESDRHVIVDIAKGSASRTHFYDIDILLGRLQDNGSLRSKLKIAYLHGITSFTIPDPLTSCTGTEQALSILQSSAVKSMSSNLSEDDVQLLGKISRLTPSRQFYPRDLCVMQEVTWLPGLSFLSQPSHYHVEAMGILEHAEVQSTFCTSSRTKERMRDSVKRLKEAQDLDSSLLLRDMVNTAWVRVSGFGADNFTTQHDRTYASRDRARFEPGEYDCFAMSSAIYSGEAVLAREPGSELHMRLWNLFEKFGPVLGPDQARPSSHLEFDAAWLRDLPAAFAQHWCWMHKVLSCQRSEFTRFQLMSWLSAMAFAARKARNPSIQDHGLLQVLLAFALVPEMAQIIPPSVHRFDVAEGYQFDKDVSRAIIRDFLRGFGRLSELDTPRNLDETKEEYDERRRDRFEERQSEIVEDFIRNLRGQWPCRQPAIAPHLLDESVTKYIDIRSAGTIIVKQFHTWYDNLLFFRYLGAVTKLTASQRIVTFANIARPSSAVVPHNYDGVWEVYTTRGGFISVSQVFSQNQPLTAPFRSRHVLDMPETTKTASNKAHLPGGNFRIWELVKRLESQAVSDFQKRYATDLKGSIQALESRFAGPTAGLSGNDCALLKTELESYKATCIRHMNWLLSILEASIGIDGDPATQATRPLPRISGKFFISQLAADRWKLLPDAWKEPIVEYGLAIHQVQRAERLLALASPERQHELTAELSDPGHSNWDPLELPLVLLMEIETNMTIRAIQMCIAKEMISPPGHQNASMQLNMGEGKSSVIVPAVAAILVSLRESLVRVIVGKPQSKQMFQMLVARLGGLQNVVVHRLPFSRDLRLGIDDVATIYRYLKNCAITGGILLVQPEHILSFKLMGFECLANSESVEMGQLLLETQGDFDRNSRDIVDESDENFSTKFELIYTMGIQRPLAFSPGRWLLLHHVLDVVRQVCPSLVHEMPRAIEYSDQHGPSSFPFIRILGGSETQYRLVCAVARQICQTGFAGVPIARQAKASQEAIYTYLTEPKLSAEQIAQVEDPERCSLWTDTIKNSLLLLRGFLAGGILGFVLGQKRWRVNYGLDLERRPPTRLAVPYRAKDSPSPRSEFSHPEVVILLTSFSYYYGGLGDQDLFHAFEHLLHSDQPNQEYQEWVRGVQDLSPAFQHLEGINIKDRFQITTQVFPALRYSKAAVDYFLRNVVFPRFMKDFPSKLTASGWDLGAVKSHPTTGFSGTKDSRELLPLSVQHLDLKNQQHIDALVIEYLLQDETEVMLLPSREETETAANDAEQVLTAVVNAYPDVHVMLDVGAQILELNNLQMAKQWLEMNNQVAGLGGTGHTKKQACVYLDDHDELRIVDLRGATELLQTSPYAQLLDQCLVFLDEAHTRGTDLKLPVYYRAAVTLGPALTKDRLIQACMRMRQLGKGQSILFCIPPEIQSKILQRRGPDRDSATTPIEVSEIIEWSIAETCIDLERCVGLWAVQGKRFAHQQHLWYEISGGSKLSEDGKKRQTKQWAEKFLEDEARTIQDLYRPGPRLPTLCCDGHADHDGVNLIEKHVAKFERSADTSSATALQEEQERELSPEIQKEMQIQRPHPADPAEHSLDPEVVYFIRTGVVRKGAIPSAFSPAFSTLSCTTAAAHLTDMDEFPQNLLVTRDFARTIKTSGHEGRGSENKTDQFLRPVQWVVTSAGGRPNDGGGAVATTMVIISPFEAQNLISEFETKHRRVVLHLYAPRVLLGFRPLDGLRLYTTPALSDGWAVSPRLVLQLNLFSGQLYFNSFVEYTAVCDMLGLDWRGCAGKQEQSVSGVGADGFVNPVFRSTDHETGCTFRHSPVGFLKVFLSKVRRDSKGIDRTHIGKMLDAVLLTEKDFVN</sequence>
<keyword evidence="5" id="KW-0378">Hydrolase</keyword>
<dbReference type="InterPro" id="IPR051346">
    <property type="entry name" value="OTU_Deubiquitinase"/>
</dbReference>
<feature type="domain" description="DUF3645" evidence="8">
    <location>
        <begin position="2425"/>
        <end position="2457"/>
    </location>
</feature>
<keyword evidence="10" id="KW-1185">Reference proteome</keyword>
<evidence type="ECO:0000313" key="10">
    <source>
        <dbReference type="Proteomes" id="UP000515153"/>
    </source>
</evidence>
<dbReference type="Pfam" id="PF12359">
    <property type="entry name" value="DUF3645"/>
    <property type="match status" value="1"/>
</dbReference>
<name>A0A6P8AM60_PYRGI</name>
<dbReference type="Pfam" id="PF12340">
    <property type="entry name" value="DUF3638"/>
    <property type="match status" value="1"/>
</dbReference>
<dbReference type="Proteomes" id="UP000515153">
    <property type="component" value="Unplaced"/>
</dbReference>
<evidence type="ECO:0000259" key="8">
    <source>
        <dbReference type="Pfam" id="PF12359"/>
    </source>
</evidence>
<gene>
    <name evidence="11" type="ORF">PgNI_12530</name>
</gene>
<dbReference type="PANTHER" id="PTHR13367:SF34">
    <property type="match status" value="1"/>
</dbReference>
<dbReference type="PANTHER" id="PTHR13367">
    <property type="entry name" value="UBIQUITIN THIOESTERASE"/>
    <property type="match status" value="1"/>
</dbReference>
<feature type="domain" description="DUF3638" evidence="7">
    <location>
        <begin position="2072"/>
        <end position="2296"/>
    </location>
</feature>
<dbReference type="InterPro" id="IPR022105">
    <property type="entry name" value="DUF3645"/>
</dbReference>
<evidence type="ECO:0000256" key="6">
    <source>
        <dbReference type="ARBA" id="ARBA00022807"/>
    </source>
</evidence>
<accession>A0A6P8AM60</accession>
<comment type="catalytic activity">
    <reaction evidence="1">
        <text>Thiol-dependent hydrolysis of ester, thioester, amide, peptide and isopeptide bonds formed by the C-terminal Gly of ubiquitin (a 76-residue protein attached to proteins as an intracellular targeting signal).</text>
        <dbReference type="EC" id="3.4.19.12"/>
    </reaction>
</comment>
<dbReference type="RefSeq" id="XP_030975986.1">
    <property type="nucleotide sequence ID" value="XM_031132477.1"/>
</dbReference>
<evidence type="ECO:0000256" key="5">
    <source>
        <dbReference type="ARBA" id="ARBA00022801"/>
    </source>
</evidence>
<keyword evidence="6" id="KW-0788">Thiol protease</keyword>
<keyword evidence="4" id="KW-0833">Ubl conjugation pathway</keyword>
<dbReference type="GO" id="GO:0004843">
    <property type="term" value="F:cysteine-type deubiquitinase activity"/>
    <property type="evidence" value="ECO:0007669"/>
    <property type="project" value="UniProtKB-EC"/>
</dbReference>
<organism evidence="10 11">
    <name type="scientific">Pyricularia grisea</name>
    <name type="common">Crabgrass-specific blast fungus</name>
    <name type="synonym">Magnaporthe grisea</name>
    <dbReference type="NCBI Taxonomy" id="148305"/>
    <lineage>
        <taxon>Eukaryota</taxon>
        <taxon>Fungi</taxon>
        <taxon>Dikarya</taxon>
        <taxon>Ascomycota</taxon>
        <taxon>Pezizomycotina</taxon>
        <taxon>Sordariomycetes</taxon>
        <taxon>Sordariomycetidae</taxon>
        <taxon>Magnaporthales</taxon>
        <taxon>Pyriculariaceae</taxon>
        <taxon>Pyricularia</taxon>
    </lineage>
</organism>
<evidence type="ECO:0000256" key="3">
    <source>
        <dbReference type="ARBA" id="ARBA00022670"/>
    </source>
</evidence>
<evidence type="ECO:0000256" key="2">
    <source>
        <dbReference type="ARBA" id="ARBA00012759"/>
    </source>
</evidence>
<feature type="domain" description="DUF6606" evidence="9">
    <location>
        <begin position="11"/>
        <end position="285"/>
    </location>
</feature>
<dbReference type="Pfam" id="PF20255">
    <property type="entry name" value="DUF6606"/>
    <property type="match status" value="1"/>
</dbReference>
<dbReference type="GO" id="GO:0006508">
    <property type="term" value="P:proteolysis"/>
    <property type="evidence" value="ECO:0007669"/>
    <property type="project" value="UniProtKB-KW"/>
</dbReference>
<protein>
    <recommendedName>
        <fullName evidence="2">ubiquitinyl hydrolase 1</fullName>
        <ecNumber evidence="2">3.4.19.12</ecNumber>
    </recommendedName>
</protein>
<reference evidence="11" key="2">
    <citation type="submission" date="2019-10" db="EMBL/GenBank/DDBJ databases">
        <authorList>
            <consortium name="NCBI Genome Project"/>
        </authorList>
    </citation>
    <scope>NUCLEOTIDE SEQUENCE</scope>
    <source>
        <strain evidence="11">NI907</strain>
    </source>
</reference>
<dbReference type="KEGG" id="pgri:PgNI_12530"/>
<evidence type="ECO:0000259" key="7">
    <source>
        <dbReference type="Pfam" id="PF12340"/>
    </source>
</evidence>